<evidence type="ECO:0000313" key="3">
    <source>
        <dbReference type="Proteomes" id="UP000027821"/>
    </source>
</evidence>
<keyword evidence="1" id="KW-0812">Transmembrane</keyword>
<evidence type="ECO:0000256" key="1">
    <source>
        <dbReference type="SAM" id="Phobius"/>
    </source>
</evidence>
<feature type="transmembrane region" description="Helical" evidence="1">
    <location>
        <begin position="111"/>
        <end position="130"/>
    </location>
</feature>
<keyword evidence="1" id="KW-1133">Transmembrane helix</keyword>
<reference evidence="2 3" key="1">
    <citation type="submission" date="2014-04" db="EMBL/GenBank/DDBJ databases">
        <title>Characterization and application of a salt tolerant electro-active bacterium.</title>
        <authorList>
            <person name="Yang L."/>
            <person name="Wei S."/>
            <person name="Tay Q.X.M."/>
        </authorList>
    </citation>
    <scope>NUCLEOTIDE SEQUENCE [LARGE SCALE GENOMIC DNA]</scope>
    <source>
        <strain evidence="2 3">LY1</strain>
    </source>
</reference>
<evidence type="ECO:0000313" key="2">
    <source>
        <dbReference type="EMBL" id="KEO72026.1"/>
    </source>
</evidence>
<dbReference type="OrthoDB" id="894278at2"/>
<dbReference type="eggNOG" id="ENOG5034C1G">
    <property type="taxonomic scope" value="Bacteria"/>
</dbReference>
<feature type="transmembrane region" description="Helical" evidence="1">
    <location>
        <begin position="84"/>
        <end position="105"/>
    </location>
</feature>
<keyword evidence="3" id="KW-1185">Reference proteome</keyword>
<accession>A0A074KPZ9</accession>
<proteinExistence type="predicted"/>
<organism evidence="2 3">
    <name type="scientific">Anditalea andensis</name>
    <dbReference type="NCBI Taxonomy" id="1048983"/>
    <lineage>
        <taxon>Bacteria</taxon>
        <taxon>Pseudomonadati</taxon>
        <taxon>Bacteroidota</taxon>
        <taxon>Cytophagia</taxon>
        <taxon>Cytophagales</taxon>
        <taxon>Cytophagaceae</taxon>
        <taxon>Anditalea</taxon>
    </lineage>
</organism>
<dbReference type="Proteomes" id="UP000027821">
    <property type="component" value="Unassembled WGS sequence"/>
</dbReference>
<dbReference type="AlphaFoldDB" id="A0A074KPZ9"/>
<dbReference type="RefSeq" id="WP_035078134.1">
    <property type="nucleotide sequence ID" value="NZ_JMIH01000028.1"/>
</dbReference>
<dbReference type="STRING" id="1048983.EL17_19105"/>
<protein>
    <submittedName>
        <fullName evidence="2">Uncharacterized protein</fullName>
    </submittedName>
</protein>
<feature type="transmembrane region" description="Helical" evidence="1">
    <location>
        <begin position="45"/>
        <end position="63"/>
    </location>
</feature>
<dbReference type="EMBL" id="JMIH01000028">
    <property type="protein sequence ID" value="KEO72026.1"/>
    <property type="molecule type" value="Genomic_DNA"/>
</dbReference>
<sequence>MKLDPIIDVPLLNRKWLPVGYAFFPLPIFILIGSVFINLDLTDYVLDIGYGCWAAGFLILNLTKEKIEDEMIKNFRLQAYHTGFFWLLSGMTAIVAIKFASSFWGASGIPISATLILFLLNAYIFFAFQYQKYIAAKDSKTT</sequence>
<feature type="transmembrane region" description="Helical" evidence="1">
    <location>
        <begin position="21"/>
        <end position="39"/>
    </location>
</feature>
<keyword evidence="1" id="KW-0472">Membrane</keyword>
<comment type="caution">
    <text evidence="2">The sequence shown here is derived from an EMBL/GenBank/DDBJ whole genome shotgun (WGS) entry which is preliminary data.</text>
</comment>
<name>A0A074KPZ9_9BACT</name>
<gene>
    <name evidence="2" type="ORF">EL17_19105</name>
</gene>